<dbReference type="CDD" id="cd00616">
    <property type="entry name" value="AHBA_syn"/>
    <property type="match status" value="1"/>
</dbReference>
<dbReference type="PANTHER" id="PTHR30244:SF36">
    <property type="entry name" value="3-OXO-GLUCOSE-6-PHOSPHATE:GLUTAMATE AMINOTRANSFERASE"/>
    <property type="match status" value="1"/>
</dbReference>
<dbReference type="InterPro" id="IPR015421">
    <property type="entry name" value="PyrdxlP-dep_Trfase_major"/>
</dbReference>
<evidence type="ECO:0000256" key="2">
    <source>
        <dbReference type="ARBA" id="ARBA00037999"/>
    </source>
</evidence>
<organism evidence="4 5">
    <name type="scientific">Streptomyces lavendulocolor</name>
    <dbReference type="NCBI Taxonomy" id="67316"/>
    <lineage>
        <taxon>Bacteria</taxon>
        <taxon>Bacillati</taxon>
        <taxon>Actinomycetota</taxon>
        <taxon>Actinomycetes</taxon>
        <taxon>Kitasatosporales</taxon>
        <taxon>Streptomycetaceae</taxon>
        <taxon>Streptomyces</taxon>
    </lineage>
</organism>
<keyword evidence="4" id="KW-0808">Transferase</keyword>
<comment type="similarity">
    <text evidence="2 3">Belongs to the DegT/DnrJ/EryC1 family.</text>
</comment>
<dbReference type="InterPro" id="IPR000653">
    <property type="entry name" value="DegT/StrS_aminotransferase"/>
</dbReference>
<dbReference type="Gene3D" id="3.40.640.10">
    <property type="entry name" value="Type I PLP-dependent aspartate aminotransferase-like (Major domain)"/>
    <property type="match status" value="1"/>
</dbReference>
<dbReference type="InterPro" id="IPR015424">
    <property type="entry name" value="PyrdxlP-dep_Trfase"/>
</dbReference>
<evidence type="ECO:0000256" key="3">
    <source>
        <dbReference type="RuleBase" id="RU004508"/>
    </source>
</evidence>
<evidence type="ECO:0000313" key="4">
    <source>
        <dbReference type="EMBL" id="MEU0706919.1"/>
    </source>
</evidence>
<name>A0ABV2W046_9ACTN</name>
<dbReference type="PIRSF" id="PIRSF000390">
    <property type="entry name" value="PLP_StrS"/>
    <property type="match status" value="1"/>
</dbReference>
<keyword evidence="5" id="KW-1185">Reference proteome</keyword>
<dbReference type="Gene3D" id="3.90.1150.10">
    <property type="entry name" value="Aspartate Aminotransferase, domain 1"/>
    <property type="match status" value="1"/>
</dbReference>
<dbReference type="SUPFAM" id="SSF53383">
    <property type="entry name" value="PLP-dependent transferases"/>
    <property type="match status" value="1"/>
</dbReference>
<dbReference type="RefSeq" id="WP_359654103.1">
    <property type="nucleotide sequence ID" value="NZ_JBEXZP010000035.1"/>
</dbReference>
<evidence type="ECO:0000256" key="1">
    <source>
        <dbReference type="ARBA" id="ARBA00022898"/>
    </source>
</evidence>
<reference evidence="4 5" key="1">
    <citation type="submission" date="2024-06" db="EMBL/GenBank/DDBJ databases">
        <title>The Natural Products Discovery Center: Release of the First 8490 Sequenced Strains for Exploring Actinobacteria Biosynthetic Diversity.</title>
        <authorList>
            <person name="Kalkreuter E."/>
            <person name="Kautsar S.A."/>
            <person name="Yang D."/>
            <person name="Bader C.D."/>
            <person name="Teijaro C.N."/>
            <person name="Fluegel L."/>
            <person name="Davis C.M."/>
            <person name="Simpson J.R."/>
            <person name="Lauterbach L."/>
            <person name="Steele A.D."/>
            <person name="Gui C."/>
            <person name="Meng S."/>
            <person name="Li G."/>
            <person name="Viehrig K."/>
            <person name="Ye F."/>
            <person name="Su P."/>
            <person name="Kiefer A.F."/>
            <person name="Nichols A."/>
            <person name="Cepeda A.J."/>
            <person name="Yan W."/>
            <person name="Fan B."/>
            <person name="Jiang Y."/>
            <person name="Adhikari A."/>
            <person name="Zheng C.-J."/>
            <person name="Schuster L."/>
            <person name="Cowan T.M."/>
            <person name="Smanski M.J."/>
            <person name="Chevrette M.G."/>
            <person name="De Carvalho L.P.S."/>
            <person name="Shen B."/>
        </authorList>
    </citation>
    <scope>NUCLEOTIDE SEQUENCE [LARGE SCALE GENOMIC DNA]</scope>
    <source>
        <strain evidence="4 5">NPDC006337</strain>
    </source>
</reference>
<dbReference type="GO" id="GO:0008483">
    <property type="term" value="F:transaminase activity"/>
    <property type="evidence" value="ECO:0007669"/>
    <property type="project" value="UniProtKB-KW"/>
</dbReference>
<dbReference type="Pfam" id="PF01041">
    <property type="entry name" value="DegT_DnrJ_EryC1"/>
    <property type="match status" value="1"/>
</dbReference>
<protein>
    <submittedName>
        <fullName evidence="4">DegT/DnrJ/EryC1/StrS family aminotransferase</fullName>
        <ecNumber evidence="4">2.6.1.-</ecNumber>
    </submittedName>
</protein>
<dbReference type="EMBL" id="JBEXZR010000003">
    <property type="protein sequence ID" value="MEU0706919.1"/>
    <property type="molecule type" value="Genomic_DNA"/>
</dbReference>
<keyword evidence="1 3" id="KW-0663">Pyridoxal phosphate</keyword>
<dbReference type="Proteomes" id="UP001550378">
    <property type="component" value="Unassembled WGS sequence"/>
</dbReference>
<evidence type="ECO:0000313" key="5">
    <source>
        <dbReference type="Proteomes" id="UP001550378"/>
    </source>
</evidence>
<keyword evidence="4" id="KW-0032">Aminotransferase</keyword>
<proteinExistence type="inferred from homology"/>
<dbReference type="InterPro" id="IPR015422">
    <property type="entry name" value="PyrdxlP-dep_Trfase_small"/>
</dbReference>
<accession>A0ABV2W046</accession>
<sequence length="387" mass="41128">MTASPATPPAAAAAPAPVPYSDWSARFEDWTEDLVEVFREVAESDEFILKSRVERLEAEVARRTGAAHAVAVAGGTGALTVTLAALGIGPGDEVVTPAFSFVSTASTVALRGATPVFADVEYDTAMLDVAATEAAVTDRTRALLPAYLFTESPRMGAFAALAARRGLHLVEDSAVALGAEVDGLPAGRHGTAGVYSFFPAKPAGGIGDAGMIVTDDAELARVARMLRNHGQPAGKRFHHELLGFNCRMDELTAGFLLRKLPHLDRLHARRREIAEVYEEGLRPLAPVVLPPPAGFAGRSVYTYVVRAQERDALRAHLAAEGIGTTVYYPRPLHLQPAFAHLGHGPGDFPVAERLCREALALPLHPDMAPGAPERVVAAVRRFCTAGR</sequence>
<dbReference type="PANTHER" id="PTHR30244">
    <property type="entry name" value="TRANSAMINASE"/>
    <property type="match status" value="1"/>
</dbReference>
<dbReference type="EC" id="2.6.1.-" evidence="4"/>
<comment type="caution">
    <text evidence="4">The sequence shown here is derived from an EMBL/GenBank/DDBJ whole genome shotgun (WGS) entry which is preliminary data.</text>
</comment>
<gene>
    <name evidence="4" type="ORF">ABZ508_05990</name>
</gene>